<organism evidence="1">
    <name type="scientific">Lotus japonicus</name>
    <name type="common">Lotus corniculatus var. japonicus</name>
    <dbReference type="NCBI Taxonomy" id="34305"/>
    <lineage>
        <taxon>Eukaryota</taxon>
        <taxon>Viridiplantae</taxon>
        <taxon>Streptophyta</taxon>
        <taxon>Embryophyta</taxon>
        <taxon>Tracheophyta</taxon>
        <taxon>Spermatophyta</taxon>
        <taxon>Magnoliopsida</taxon>
        <taxon>eudicotyledons</taxon>
        <taxon>Gunneridae</taxon>
        <taxon>Pentapetalae</taxon>
        <taxon>rosids</taxon>
        <taxon>fabids</taxon>
        <taxon>Fabales</taxon>
        <taxon>Fabaceae</taxon>
        <taxon>Papilionoideae</taxon>
        <taxon>50 kb inversion clade</taxon>
        <taxon>NPAAA clade</taxon>
        <taxon>Hologalegina</taxon>
        <taxon>robinioid clade</taxon>
        <taxon>Loteae</taxon>
        <taxon>Lotus</taxon>
    </lineage>
</organism>
<proteinExistence type="evidence at transcript level"/>
<sequence length="36" mass="4363">MIQSHNFCWRLARNHQMMSPFETQGGRRKWLEGLES</sequence>
<name>I3SVX7_LOTJA</name>
<reference evidence="1" key="1">
    <citation type="submission" date="2012-05" db="EMBL/GenBank/DDBJ databases">
        <authorList>
            <person name="Krishnakumar V."/>
            <person name="Cheung F."/>
            <person name="Xiao Y."/>
            <person name="Chan A."/>
            <person name="Moskal W.A."/>
            <person name="Town C.D."/>
        </authorList>
    </citation>
    <scope>NUCLEOTIDE SEQUENCE</scope>
</reference>
<dbReference type="AlphaFoldDB" id="I3SVX7"/>
<protein>
    <submittedName>
        <fullName evidence="1">Uncharacterized protein</fullName>
    </submittedName>
</protein>
<evidence type="ECO:0000313" key="1">
    <source>
        <dbReference type="EMBL" id="AFK44419.1"/>
    </source>
</evidence>
<accession>I3SVX7</accession>
<dbReference type="EMBL" id="BT144625">
    <property type="protein sequence ID" value="AFK44419.1"/>
    <property type="molecule type" value="mRNA"/>
</dbReference>